<dbReference type="Proteomes" id="UP000556843">
    <property type="component" value="Unassembled WGS sequence"/>
</dbReference>
<protein>
    <submittedName>
        <fullName evidence="1">GvpL/GvpF family gas vesicle protein</fullName>
    </submittedName>
</protein>
<evidence type="ECO:0000313" key="2">
    <source>
        <dbReference type="Proteomes" id="UP000556843"/>
    </source>
</evidence>
<gene>
    <name evidence="1" type="ORF">G6W56_25015</name>
</gene>
<sequence>MTFATYVYAVRRTGGPEIHSPGHDGGGPVRLLPLGSLTAVVQDVPAAEFTEEALRQRFTDRLDLERCARTHHRVVSAAAAGAATVPLPLATLYANDVRTRVVLEEHAERLSEALHRVAGHVEWAVKVHRDTAVPLLEPDADAGVDPPAASVPDEPATGREYLARVRDRRATRERRQESALDAVDLVDRVVRTVAVASVRRPLHGVELTGRDRPQVMNGAYLVPRDDERLLTAALDTLRQDPRLSGFAVEASGPWVPYSFASVALTEGAGRDGAPA</sequence>
<dbReference type="EMBL" id="JAANNW010000026">
    <property type="protein sequence ID" value="NUV77340.1"/>
    <property type="molecule type" value="Genomic_DNA"/>
</dbReference>
<accession>A0ACC7Y6U6</accession>
<reference evidence="1" key="1">
    <citation type="submission" date="2020-03" db="EMBL/GenBank/DDBJ databases">
        <title>Complete genome sequence of sixteen Streptomyces strains facilitates identification of candidate genes involved in plant growth-promotion in grain legumes and cereals.</title>
        <authorList>
            <person name="Gopalakrishnan S."/>
            <person name="Thakur V."/>
            <person name="Saxena R."/>
            <person name="Vadlamudi S."/>
            <person name="Purohit S."/>
            <person name="Kumar V."/>
            <person name="Rathore A."/>
            <person name="Chitikineni A."/>
            <person name="Varshney R.K."/>
        </authorList>
    </citation>
    <scope>NUCLEOTIDE SEQUENCE</scope>
    <source>
        <strain evidence="1">CAI-93</strain>
    </source>
</reference>
<name>A0ACC7Y6U6_9ACTN</name>
<comment type="caution">
    <text evidence="1">The sequence shown here is derived from an EMBL/GenBank/DDBJ whole genome shotgun (WGS) entry which is preliminary data.</text>
</comment>
<evidence type="ECO:0000313" key="1">
    <source>
        <dbReference type="EMBL" id="NUV77340.1"/>
    </source>
</evidence>
<organism evidence="1 2">
    <name type="scientific">Streptomyces fungicidicus</name>
    <dbReference type="NCBI Taxonomy" id="68203"/>
    <lineage>
        <taxon>Bacteria</taxon>
        <taxon>Bacillati</taxon>
        <taxon>Actinomycetota</taxon>
        <taxon>Actinomycetes</taxon>
        <taxon>Kitasatosporales</taxon>
        <taxon>Streptomycetaceae</taxon>
        <taxon>Streptomyces</taxon>
    </lineage>
</organism>
<keyword evidence="2" id="KW-1185">Reference proteome</keyword>
<proteinExistence type="predicted"/>